<feature type="domain" description="ABC transmembrane type-1" evidence="12">
    <location>
        <begin position="25"/>
        <end position="309"/>
    </location>
</feature>
<evidence type="ECO:0000256" key="6">
    <source>
        <dbReference type="ARBA" id="ARBA00022741"/>
    </source>
</evidence>
<evidence type="ECO:0000256" key="2">
    <source>
        <dbReference type="ARBA" id="ARBA00022448"/>
    </source>
</evidence>
<dbReference type="SUPFAM" id="SSF90123">
    <property type="entry name" value="ABC transporter transmembrane region"/>
    <property type="match status" value="1"/>
</dbReference>
<keyword evidence="8 10" id="KW-1133">Transmembrane helix</keyword>
<dbReference type="RefSeq" id="WP_188588848.1">
    <property type="nucleotide sequence ID" value="NZ_BMGC01000059.1"/>
</dbReference>
<evidence type="ECO:0000256" key="5">
    <source>
        <dbReference type="ARBA" id="ARBA00022692"/>
    </source>
</evidence>
<dbReference type="PROSITE" id="PS50893">
    <property type="entry name" value="ABC_TRANSPORTER_2"/>
    <property type="match status" value="1"/>
</dbReference>
<evidence type="ECO:0000256" key="3">
    <source>
        <dbReference type="ARBA" id="ARBA00022475"/>
    </source>
</evidence>
<dbReference type="AlphaFoldDB" id="A0A916TKA6"/>
<dbReference type="GO" id="GO:0005886">
    <property type="term" value="C:plasma membrane"/>
    <property type="evidence" value="ECO:0007669"/>
    <property type="project" value="UniProtKB-SubCell"/>
</dbReference>
<accession>A0A916TKA6</accession>
<evidence type="ECO:0000313" key="14">
    <source>
        <dbReference type="Proteomes" id="UP000621454"/>
    </source>
</evidence>
<dbReference type="InterPro" id="IPR003439">
    <property type="entry name" value="ABC_transporter-like_ATP-bd"/>
</dbReference>
<dbReference type="Proteomes" id="UP000621454">
    <property type="component" value="Unassembled WGS sequence"/>
</dbReference>
<dbReference type="SMART" id="SM00382">
    <property type="entry name" value="AAA"/>
    <property type="match status" value="1"/>
</dbReference>
<keyword evidence="7" id="KW-0067">ATP-binding</keyword>
<evidence type="ECO:0000313" key="13">
    <source>
        <dbReference type="EMBL" id="GGB47531.1"/>
    </source>
</evidence>
<evidence type="ECO:0000259" key="12">
    <source>
        <dbReference type="PROSITE" id="PS50929"/>
    </source>
</evidence>
<keyword evidence="6" id="KW-0547">Nucleotide-binding</keyword>
<reference evidence="13" key="2">
    <citation type="submission" date="2020-09" db="EMBL/GenBank/DDBJ databases">
        <authorList>
            <person name="Sun Q."/>
            <person name="Zhou Y."/>
        </authorList>
    </citation>
    <scope>NUCLEOTIDE SEQUENCE</scope>
    <source>
        <strain evidence="13">CGMCC 1.12827</strain>
    </source>
</reference>
<evidence type="ECO:0000256" key="8">
    <source>
        <dbReference type="ARBA" id="ARBA00022989"/>
    </source>
</evidence>
<feature type="transmembrane region" description="Helical" evidence="10">
    <location>
        <begin position="69"/>
        <end position="92"/>
    </location>
</feature>
<dbReference type="InterPro" id="IPR036640">
    <property type="entry name" value="ABC1_TM_sf"/>
</dbReference>
<feature type="domain" description="ABC transporter" evidence="11">
    <location>
        <begin position="344"/>
        <end position="566"/>
    </location>
</feature>
<keyword evidence="4" id="KW-0997">Cell inner membrane</keyword>
<feature type="transmembrane region" description="Helical" evidence="10">
    <location>
        <begin position="254"/>
        <end position="273"/>
    </location>
</feature>
<dbReference type="FunFam" id="3.40.50.300:FF:001001">
    <property type="entry name" value="Multidrug ABC transporter ATP-binding protein"/>
    <property type="match status" value="1"/>
</dbReference>
<dbReference type="InterPro" id="IPR011527">
    <property type="entry name" value="ABC1_TM_dom"/>
</dbReference>
<dbReference type="SUPFAM" id="SSF52540">
    <property type="entry name" value="P-loop containing nucleoside triphosphate hydrolases"/>
    <property type="match status" value="1"/>
</dbReference>
<sequence>MPLASGKRIAAAVRRSLRGYGWLVLVTLVVLVAAAALELVTPWGLGHMVDIASGSGGHRATSVWRTGGLMVAAAIASALLTGLGVALAGRLLETMLARLRESLVTTALSLPAAEVERAGTGDLVSRATDDVSTVGAAIGRALPALSTSSFAVGVSIVGLAALDWRFLAVVVVTLPMYVWAVRVYLARAPQVYAAERAAVADRAQHVLASIRGLDTARAFGLGRILAAAIAVGSWAAVVWAMRARLVQNRLWGRMNTAEFLGMATILVVGFYLVRDGSLTVGATTTAMLLFLQLFGPIGGVLMVFDDVQSALASLSRIVGVIDAADRVDDTGGPERLPHTRSERVVIDRVGFGYRPEHRVLHDISMTVDDGEHVAVVGASGAGKTTIAALIAGIHHPQSGRVAVRADRMVLMAQESHVFGGPLADDLRLVAPDAPDTTLYDALRTVGADDWVRRLPEGIDTVVGAEGHQLSPVQVQQIALARLVLADPDLVVLDEATSEAGSAHASILDAGAQAALAGRTAVIIAHRLEQASRADRILVMDRGRIIESGSHDQLLRRAGRYAQLWASWSADGRAGERR</sequence>
<keyword evidence="3" id="KW-1003">Cell membrane</keyword>
<dbReference type="Pfam" id="PF00664">
    <property type="entry name" value="ABC_membrane"/>
    <property type="match status" value="1"/>
</dbReference>
<dbReference type="GO" id="GO:0005524">
    <property type="term" value="F:ATP binding"/>
    <property type="evidence" value="ECO:0007669"/>
    <property type="project" value="UniProtKB-KW"/>
</dbReference>
<feature type="transmembrane region" description="Helical" evidence="10">
    <location>
        <begin position="20"/>
        <end position="40"/>
    </location>
</feature>
<dbReference type="PROSITE" id="PS50929">
    <property type="entry name" value="ABC_TM1F"/>
    <property type="match status" value="1"/>
</dbReference>
<dbReference type="PANTHER" id="PTHR43394">
    <property type="entry name" value="ATP-DEPENDENT PERMEASE MDL1, MITOCHONDRIAL"/>
    <property type="match status" value="1"/>
</dbReference>
<dbReference type="InterPro" id="IPR027417">
    <property type="entry name" value="P-loop_NTPase"/>
</dbReference>
<evidence type="ECO:0000256" key="4">
    <source>
        <dbReference type="ARBA" id="ARBA00022519"/>
    </source>
</evidence>
<gene>
    <name evidence="13" type="ORF">GCM10011489_38450</name>
</gene>
<evidence type="ECO:0000256" key="7">
    <source>
        <dbReference type="ARBA" id="ARBA00022840"/>
    </source>
</evidence>
<proteinExistence type="predicted"/>
<keyword evidence="5 10" id="KW-0812">Transmembrane</keyword>
<evidence type="ECO:0000256" key="10">
    <source>
        <dbReference type="SAM" id="Phobius"/>
    </source>
</evidence>
<comment type="subcellular location">
    <subcellularLocation>
        <location evidence="1">Cell membrane</location>
        <topology evidence="1">Multi-pass membrane protein</topology>
    </subcellularLocation>
</comment>
<name>A0A916TKA6_9ACTN</name>
<evidence type="ECO:0000256" key="9">
    <source>
        <dbReference type="ARBA" id="ARBA00023136"/>
    </source>
</evidence>
<dbReference type="Gene3D" id="3.40.50.300">
    <property type="entry name" value="P-loop containing nucleotide triphosphate hydrolases"/>
    <property type="match status" value="1"/>
</dbReference>
<dbReference type="Gene3D" id="1.20.1560.10">
    <property type="entry name" value="ABC transporter type 1, transmembrane domain"/>
    <property type="match status" value="1"/>
</dbReference>
<feature type="transmembrane region" description="Helical" evidence="10">
    <location>
        <begin position="285"/>
        <end position="304"/>
    </location>
</feature>
<organism evidence="13 14">
    <name type="scientific">Gordonia jinhuaensis</name>
    <dbReference type="NCBI Taxonomy" id="1517702"/>
    <lineage>
        <taxon>Bacteria</taxon>
        <taxon>Bacillati</taxon>
        <taxon>Actinomycetota</taxon>
        <taxon>Actinomycetes</taxon>
        <taxon>Mycobacteriales</taxon>
        <taxon>Gordoniaceae</taxon>
        <taxon>Gordonia</taxon>
    </lineage>
</organism>
<dbReference type="InterPro" id="IPR039421">
    <property type="entry name" value="Type_1_exporter"/>
</dbReference>
<feature type="transmembrane region" description="Helical" evidence="10">
    <location>
        <begin position="221"/>
        <end position="242"/>
    </location>
</feature>
<dbReference type="CDD" id="cd07346">
    <property type="entry name" value="ABC_6TM_exporters"/>
    <property type="match status" value="1"/>
</dbReference>
<dbReference type="InterPro" id="IPR003593">
    <property type="entry name" value="AAA+_ATPase"/>
</dbReference>
<comment type="caution">
    <text evidence="13">The sequence shown here is derived from an EMBL/GenBank/DDBJ whole genome shotgun (WGS) entry which is preliminary data.</text>
</comment>
<evidence type="ECO:0000256" key="1">
    <source>
        <dbReference type="ARBA" id="ARBA00004651"/>
    </source>
</evidence>
<keyword evidence="14" id="KW-1185">Reference proteome</keyword>
<dbReference type="GO" id="GO:0015421">
    <property type="term" value="F:ABC-type oligopeptide transporter activity"/>
    <property type="evidence" value="ECO:0007669"/>
    <property type="project" value="TreeGrafter"/>
</dbReference>
<keyword evidence="9 10" id="KW-0472">Membrane</keyword>
<evidence type="ECO:0000259" key="11">
    <source>
        <dbReference type="PROSITE" id="PS50893"/>
    </source>
</evidence>
<protein>
    <submittedName>
        <fullName evidence="13">ABC-type transport system ATPase</fullName>
    </submittedName>
</protein>
<dbReference type="Pfam" id="PF00005">
    <property type="entry name" value="ABC_tran"/>
    <property type="match status" value="1"/>
</dbReference>
<keyword evidence="2" id="KW-0813">Transport</keyword>
<feature type="transmembrane region" description="Helical" evidence="10">
    <location>
        <begin position="141"/>
        <end position="160"/>
    </location>
</feature>
<reference evidence="13" key="1">
    <citation type="journal article" date="2014" name="Int. J. Syst. Evol. Microbiol.">
        <title>Complete genome sequence of Corynebacterium casei LMG S-19264T (=DSM 44701T), isolated from a smear-ripened cheese.</title>
        <authorList>
            <consortium name="US DOE Joint Genome Institute (JGI-PGF)"/>
            <person name="Walter F."/>
            <person name="Albersmeier A."/>
            <person name="Kalinowski J."/>
            <person name="Ruckert C."/>
        </authorList>
    </citation>
    <scope>NUCLEOTIDE SEQUENCE</scope>
    <source>
        <strain evidence="13">CGMCC 1.12827</strain>
    </source>
</reference>
<dbReference type="EMBL" id="BMGC01000059">
    <property type="protein sequence ID" value="GGB47531.1"/>
    <property type="molecule type" value="Genomic_DNA"/>
</dbReference>
<dbReference type="PANTHER" id="PTHR43394:SF1">
    <property type="entry name" value="ATP-BINDING CASSETTE SUB-FAMILY B MEMBER 10, MITOCHONDRIAL"/>
    <property type="match status" value="1"/>
</dbReference>
<feature type="transmembrane region" description="Helical" evidence="10">
    <location>
        <begin position="166"/>
        <end position="185"/>
    </location>
</feature>
<dbReference type="GO" id="GO:0016887">
    <property type="term" value="F:ATP hydrolysis activity"/>
    <property type="evidence" value="ECO:0007669"/>
    <property type="project" value="InterPro"/>
</dbReference>